<dbReference type="EMBL" id="CP047898">
    <property type="protein sequence ID" value="QHK20369.1"/>
    <property type="molecule type" value="Genomic_DNA"/>
</dbReference>
<proteinExistence type="predicted"/>
<dbReference type="KEGG" id="psey:GU243_12165"/>
<sequence length="231" mass="22971">MAFLGRKSVARRSLPREGSVRTGSGRTGSGHGVAAAACMLVAACGLSACEYADAEPLPGASTAALQSVPGDGPAGPSAQEQARQLELIAEVEAQLGPESDRRVASMLGGIGISGASLMGQVPDHGSYLIRAACSPGRGPGPGPGPAAILTVSQGSGQLLDLEVPCGDPFESTLQLGAGRVTVTLSPTSRGESSVAALRIETVPAEVRPVQPPLPQAAAPNALPLTGLPSLT</sequence>
<reference evidence="2 3" key="1">
    <citation type="submission" date="2020-01" db="EMBL/GenBank/DDBJ databases">
        <title>Pseudarthrobacter psychrotolerans sp. nov., isolated from antarctic soil.</title>
        <authorList>
            <person name="Shin Y."/>
            <person name="Park W."/>
        </authorList>
    </citation>
    <scope>NUCLEOTIDE SEQUENCE [LARGE SCALE GENOMIC DNA]</scope>
    <source>
        <strain evidence="2 3">YJ56</strain>
    </source>
</reference>
<evidence type="ECO:0000256" key="1">
    <source>
        <dbReference type="SAM" id="MobiDB-lite"/>
    </source>
</evidence>
<keyword evidence="3" id="KW-1185">Reference proteome</keyword>
<accession>A0A6P1NLA8</accession>
<dbReference type="Proteomes" id="UP000464186">
    <property type="component" value="Chromosome"/>
</dbReference>
<protein>
    <submittedName>
        <fullName evidence="2">Uncharacterized protein</fullName>
    </submittedName>
</protein>
<feature type="compositionally biased region" description="Low complexity" evidence="1">
    <location>
        <begin position="215"/>
        <end position="224"/>
    </location>
</feature>
<name>A0A6P1NLA8_9MICC</name>
<evidence type="ECO:0000313" key="3">
    <source>
        <dbReference type="Proteomes" id="UP000464186"/>
    </source>
</evidence>
<evidence type="ECO:0000313" key="2">
    <source>
        <dbReference type="EMBL" id="QHK20369.1"/>
    </source>
</evidence>
<feature type="region of interest" description="Disordered" evidence="1">
    <location>
        <begin position="208"/>
        <end position="231"/>
    </location>
</feature>
<organism evidence="2 3">
    <name type="scientific">Pseudarthrobacter psychrotolerans</name>
    <dbReference type="NCBI Taxonomy" id="2697569"/>
    <lineage>
        <taxon>Bacteria</taxon>
        <taxon>Bacillati</taxon>
        <taxon>Actinomycetota</taxon>
        <taxon>Actinomycetes</taxon>
        <taxon>Micrococcales</taxon>
        <taxon>Micrococcaceae</taxon>
        <taxon>Pseudarthrobacter</taxon>
    </lineage>
</organism>
<dbReference type="AlphaFoldDB" id="A0A6P1NLA8"/>
<feature type="region of interest" description="Disordered" evidence="1">
    <location>
        <begin position="1"/>
        <end position="30"/>
    </location>
</feature>
<gene>
    <name evidence="2" type="ORF">GU243_12165</name>
</gene>